<dbReference type="Pfam" id="PF08761">
    <property type="entry name" value="dUTPase_2"/>
    <property type="match status" value="2"/>
</dbReference>
<gene>
    <name evidence="1" type="ORF">J2Z69_000752</name>
</gene>
<name>A0ABS4JDE4_9BACL</name>
<comment type="caution">
    <text evidence="1">The sequence shown here is derived from an EMBL/GenBank/DDBJ whole genome shotgun (WGS) entry which is preliminary data.</text>
</comment>
<proteinExistence type="predicted"/>
<sequence>MNLSPLFEMQRELDKRIVKEKELEGQDLLPQKILALQVELGECANEWRGFKFWSNRQLPTEPEYNWKPNEDGSNLIWETVYGYKKHPLLEEYIDCLHFILSIGLEIEIDIQEFGFVAVVRDTTNENFLALFERISEFSLDPDDWNYEQLVDRFFGLGEMLGFNWEQIEVAYKTKWEINQQRQTNGY</sequence>
<dbReference type="SUPFAM" id="SSF101386">
    <property type="entry name" value="all-alpha NTP pyrophosphatases"/>
    <property type="match status" value="1"/>
</dbReference>
<dbReference type="PIRSF" id="PIRSF030140">
    <property type="entry name" value="UCP030140"/>
    <property type="match status" value="1"/>
</dbReference>
<reference evidence="1 2" key="1">
    <citation type="submission" date="2021-03" db="EMBL/GenBank/DDBJ databases">
        <title>Genomic Encyclopedia of Type Strains, Phase IV (KMG-IV): sequencing the most valuable type-strain genomes for metagenomic binning, comparative biology and taxonomic classification.</title>
        <authorList>
            <person name="Goeker M."/>
        </authorList>
    </citation>
    <scope>NUCLEOTIDE SEQUENCE [LARGE SCALE GENOMIC DNA]</scope>
    <source>
        <strain evidence="1 2">DSM 26806</strain>
    </source>
</reference>
<protein>
    <submittedName>
        <fullName evidence="1">Dimeric dUTPase (All-alpha-NTP-PPase superfamily)</fullName>
    </submittedName>
</protein>
<dbReference type="InterPro" id="IPR016947">
    <property type="entry name" value="UCP030140"/>
</dbReference>
<organism evidence="1 2">
    <name type="scientific">Paenibacillus shirakamiensis</name>
    <dbReference type="NCBI Taxonomy" id="1265935"/>
    <lineage>
        <taxon>Bacteria</taxon>
        <taxon>Bacillati</taxon>
        <taxon>Bacillota</taxon>
        <taxon>Bacilli</taxon>
        <taxon>Bacillales</taxon>
        <taxon>Paenibacillaceae</taxon>
        <taxon>Paenibacillus</taxon>
    </lineage>
</organism>
<keyword evidence="2" id="KW-1185">Reference proteome</keyword>
<dbReference type="RefSeq" id="WP_209859237.1">
    <property type="nucleotide sequence ID" value="NZ_JAGGLD010000001.1"/>
</dbReference>
<dbReference type="EMBL" id="JAGGLD010000001">
    <property type="protein sequence ID" value="MBP1999733.1"/>
    <property type="molecule type" value="Genomic_DNA"/>
</dbReference>
<evidence type="ECO:0000313" key="2">
    <source>
        <dbReference type="Proteomes" id="UP001519288"/>
    </source>
</evidence>
<evidence type="ECO:0000313" key="1">
    <source>
        <dbReference type="EMBL" id="MBP1999733.1"/>
    </source>
</evidence>
<dbReference type="InterPro" id="IPR014871">
    <property type="entry name" value="dUTPase/dCTP_pyrophosphatase"/>
</dbReference>
<dbReference type="Gene3D" id="1.10.4010.10">
    <property type="entry name" value="Type II deoxyuridine triphosphatase"/>
    <property type="match status" value="1"/>
</dbReference>
<dbReference type="CDD" id="cd11527">
    <property type="entry name" value="NTP-PPase_dUTPase"/>
    <property type="match status" value="1"/>
</dbReference>
<accession>A0ABS4JDE4</accession>
<dbReference type="Proteomes" id="UP001519288">
    <property type="component" value="Unassembled WGS sequence"/>
</dbReference>